<dbReference type="CDD" id="cd18727">
    <property type="entry name" value="PIN_Swt1-like"/>
    <property type="match status" value="1"/>
</dbReference>
<dbReference type="SMART" id="SM00670">
    <property type="entry name" value="PINc"/>
    <property type="match status" value="1"/>
</dbReference>
<feature type="compositionally biased region" description="Basic and acidic residues" evidence="3">
    <location>
        <begin position="105"/>
        <end position="116"/>
    </location>
</feature>
<feature type="domain" description="PIN" evidence="4">
    <location>
        <begin position="441"/>
        <end position="568"/>
    </location>
</feature>
<dbReference type="InParanoid" id="A0A672JD20"/>
<dbReference type="AlphaFoldDB" id="A0A672JD20"/>
<reference evidence="5" key="3">
    <citation type="submission" date="2025-09" db="UniProtKB">
        <authorList>
            <consortium name="Ensembl"/>
        </authorList>
    </citation>
    <scope>IDENTIFICATION</scope>
</reference>
<comment type="similarity">
    <text evidence="1">Belongs to the SWT1 family.</text>
</comment>
<dbReference type="Proteomes" id="UP000472267">
    <property type="component" value="Chromosome 23"/>
</dbReference>
<feature type="compositionally biased region" description="Basic and acidic residues" evidence="3">
    <location>
        <begin position="228"/>
        <end position="242"/>
    </location>
</feature>
<dbReference type="OMA" id="EPYLWGQ"/>
<feature type="compositionally biased region" description="Basic residues" evidence="3">
    <location>
        <begin position="62"/>
        <end position="73"/>
    </location>
</feature>
<keyword evidence="6" id="KW-1185">Reference proteome</keyword>
<dbReference type="GO" id="GO:0005634">
    <property type="term" value="C:nucleus"/>
    <property type="evidence" value="ECO:0007669"/>
    <property type="project" value="TreeGrafter"/>
</dbReference>
<feature type="compositionally biased region" description="Polar residues" evidence="3">
    <location>
        <begin position="150"/>
        <end position="161"/>
    </location>
</feature>
<dbReference type="InterPro" id="IPR029060">
    <property type="entry name" value="PIN-like_dom_sf"/>
</dbReference>
<evidence type="ECO:0000256" key="3">
    <source>
        <dbReference type="SAM" id="MobiDB-lite"/>
    </source>
</evidence>
<evidence type="ECO:0000313" key="5">
    <source>
        <dbReference type="Ensembl" id="ENSSFAP00005052081.1"/>
    </source>
</evidence>
<dbReference type="SUPFAM" id="SSF88723">
    <property type="entry name" value="PIN domain-like"/>
    <property type="match status" value="1"/>
</dbReference>
<feature type="compositionally biased region" description="Polar residues" evidence="3">
    <location>
        <begin position="787"/>
        <end position="797"/>
    </location>
</feature>
<dbReference type="CTD" id="54823"/>
<accession>A0A672JD20</accession>
<evidence type="ECO:0000256" key="1">
    <source>
        <dbReference type="ARBA" id="ARBA00060839"/>
    </source>
</evidence>
<reference evidence="5" key="2">
    <citation type="submission" date="2025-08" db="UniProtKB">
        <authorList>
            <consortium name="Ensembl"/>
        </authorList>
    </citation>
    <scope>IDENTIFICATION</scope>
</reference>
<dbReference type="PANTHER" id="PTHR16161">
    <property type="entry name" value="TRANSCRIPTIONAL PROTEIN SWT1"/>
    <property type="match status" value="1"/>
</dbReference>
<reference evidence="5" key="1">
    <citation type="submission" date="2019-06" db="EMBL/GenBank/DDBJ databases">
        <authorList>
            <consortium name="Wellcome Sanger Institute Data Sharing"/>
        </authorList>
    </citation>
    <scope>NUCLEOTIDE SEQUENCE [LARGE SCALE GENOMIC DNA]</scope>
</reference>
<evidence type="ECO:0000256" key="2">
    <source>
        <dbReference type="ARBA" id="ARBA00074620"/>
    </source>
</evidence>
<evidence type="ECO:0000259" key="4">
    <source>
        <dbReference type="SMART" id="SM00670"/>
    </source>
</evidence>
<protein>
    <recommendedName>
        <fullName evidence="2">Transcriptional protein SWT1</fullName>
    </recommendedName>
</protein>
<feature type="compositionally biased region" description="Basic and acidic residues" evidence="3">
    <location>
        <begin position="807"/>
        <end position="819"/>
    </location>
</feature>
<dbReference type="RefSeq" id="XP_029939585.1">
    <property type="nucleotide sequence ID" value="XM_030083725.1"/>
</dbReference>
<dbReference type="GeneID" id="115382082"/>
<gene>
    <name evidence="5" type="primary">swt1</name>
</gene>
<feature type="compositionally biased region" description="Basic residues" evidence="3">
    <location>
        <begin position="1"/>
        <end position="11"/>
    </location>
</feature>
<feature type="compositionally biased region" description="Polar residues" evidence="3">
    <location>
        <begin position="190"/>
        <end position="212"/>
    </location>
</feature>
<dbReference type="InterPro" id="IPR052626">
    <property type="entry name" value="SWT1_Regulator"/>
</dbReference>
<dbReference type="Pfam" id="PF13638">
    <property type="entry name" value="PIN_4"/>
    <property type="match status" value="1"/>
</dbReference>
<dbReference type="FunFam" id="3.40.50.1010:FF:000012">
    <property type="entry name" value="SWT1, RNA endoribonuclease homolog"/>
    <property type="match status" value="1"/>
</dbReference>
<name>A0A672JD20_SALFA</name>
<feature type="region of interest" description="Disordered" evidence="3">
    <location>
        <begin position="1"/>
        <end position="90"/>
    </location>
</feature>
<organism evidence="5 6">
    <name type="scientific">Salarias fasciatus</name>
    <name type="common">Jewelled blenny</name>
    <name type="synonym">Blennius fasciatus</name>
    <dbReference type="NCBI Taxonomy" id="181472"/>
    <lineage>
        <taxon>Eukaryota</taxon>
        <taxon>Metazoa</taxon>
        <taxon>Chordata</taxon>
        <taxon>Craniata</taxon>
        <taxon>Vertebrata</taxon>
        <taxon>Euteleostomi</taxon>
        <taxon>Actinopterygii</taxon>
        <taxon>Neopterygii</taxon>
        <taxon>Teleostei</taxon>
        <taxon>Neoteleostei</taxon>
        <taxon>Acanthomorphata</taxon>
        <taxon>Ovalentaria</taxon>
        <taxon>Blenniimorphae</taxon>
        <taxon>Blenniiformes</taxon>
        <taxon>Blennioidei</taxon>
        <taxon>Blenniidae</taxon>
        <taxon>Salariinae</taxon>
        <taxon>Salarias</taxon>
    </lineage>
</organism>
<dbReference type="Gene3D" id="3.40.50.1010">
    <property type="entry name" value="5'-nuclease"/>
    <property type="match status" value="1"/>
</dbReference>
<dbReference type="OrthoDB" id="548295at2759"/>
<dbReference type="Ensembl" id="ENSSFAT00005053736.1">
    <property type="protein sequence ID" value="ENSSFAP00005052081.1"/>
    <property type="gene ID" value="ENSSFAG00005024975.1"/>
</dbReference>
<feature type="region of interest" description="Disordered" evidence="3">
    <location>
        <begin position="782"/>
        <end position="824"/>
    </location>
</feature>
<sequence>MSKKRKHRRRLSSSSEEDGEVLPGQDVISSHKSVRKKCVGNSQESSDKREKAASSDSQSPRQVKKQKTKKKVTKQSAADEGICYTESRGDCAPVYSSKAEKWLSKNEKTIKGHKTTEQTPPKVMYTKHACSGPPSMKTSKARSKKDSSRHNPSTSQKQKGTCSFDPAEQEEQRQQAKKTKCNAVEPLWTGNYTSAIKTKGSSSTSSEDAAQQNREDLIKKNCGRHHTKFPEDKKSSRTDRKHASYFSTKIPPVVEKHTASERLKKHTSVSGIVESDQQKKSDSLSTQKQICSLMPAPLHFKIPKKIPQKSVETIDENDCGVSTNTNLKHDTKLTDSEVVVIDSNEETVEQVQSCVDATPHCSFERHDRRPASFSGVQSAVDTNTDMCDDQMHVVEQLYLARSERRLEVNVLESYGELTCMDIDPPEEGSTNTQYKQPQQDLILVLDTNILLSHLDYVKKISSKGLKALGFPCILIPWVVLQELDSLKKGRGLSGSVAHLAIPAISFIFDSLRSRKPHIWGQSMQQAAERNGLNAENNDDRVLQCCLQYRSLYPESALILCTNDKNLCSKALLSGVKALTKNDLKTEAERSHHGVHKQHRVQGLMPPYVKSEVSSSLLKGSCSKVHPNVQESGGFSAGFLKKDNTPLCKADKDGTAWDLSRCISELEDCLREVLSDVLEAEMKSIYDNLWTEIVCRKPPWTLLDVLKCFRKHWIAVFRYLLPESSLQTVVNLINFFSSGNDEDHITTVKVLEEARDLVELLKDRSNQVPQVLSVMDKISTKLHRQETDQSVEGESSNFDVVMTDDDGGVGRDDNEEKEVKQSSSPQVSHQEVWAMFDSIWTIVVQTSMEVFKALGFDTRTMQSVQPAGGCMPPQDALVCLHKLSTMVSQLLQGFSSVLSLNPDMEEVQILLSIIHSYKIAGGNSSVTTKHLLDCFLQPEYREKLQLGGRQLMDLQDALNCCIQANALTFTT</sequence>
<feature type="region of interest" description="Disordered" evidence="3">
    <location>
        <begin position="105"/>
        <end position="283"/>
    </location>
</feature>
<evidence type="ECO:0000313" key="6">
    <source>
        <dbReference type="Proteomes" id="UP000472267"/>
    </source>
</evidence>
<dbReference type="RefSeq" id="XP_029939586.1">
    <property type="nucleotide sequence ID" value="XM_030083726.1"/>
</dbReference>
<proteinExistence type="inferred from homology"/>
<dbReference type="PANTHER" id="PTHR16161:SF0">
    <property type="entry name" value="TRANSCRIPTIONAL PROTEIN SWT1"/>
    <property type="match status" value="1"/>
</dbReference>
<dbReference type="InterPro" id="IPR002716">
    <property type="entry name" value="PIN_dom"/>
</dbReference>